<dbReference type="SUPFAM" id="SSF52743">
    <property type="entry name" value="Subtilisin-like"/>
    <property type="match status" value="1"/>
</dbReference>
<evidence type="ECO:0008006" key="4">
    <source>
        <dbReference type="Google" id="ProtNLM"/>
    </source>
</evidence>
<evidence type="ECO:0000313" key="3">
    <source>
        <dbReference type="Proteomes" id="UP001212326"/>
    </source>
</evidence>
<feature type="region of interest" description="Disordered" evidence="1">
    <location>
        <begin position="164"/>
        <end position="196"/>
    </location>
</feature>
<sequence length="242" mass="25105">MLDLEMASAACPQCHILLVKADDPELAHLATAVDTAVALGATEVSNSYGGTEAHDTTAYAKNYGHPGVAVVASSGESGYTVPTFPAAYSSVIAVGGTSLTHADNDRGRQETAWAGAGSGVCLAVCAYAMPKLRPSVRGHRRTDLHGGYVGPHATPLVVSHEHRTPRAADVSPSRCPASAKVRAGPRRSTVSTMQHAVGGSCLDSDASGRRTHADVAHRTGRLVFFSAGPAWRIPLANCIGDW</sequence>
<dbReference type="Gene3D" id="3.40.50.200">
    <property type="entry name" value="Peptidase S8/S53 domain"/>
    <property type="match status" value="1"/>
</dbReference>
<gene>
    <name evidence="2" type="ORF">O1G22_00860</name>
</gene>
<keyword evidence="3" id="KW-1185">Reference proteome</keyword>
<protein>
    <recommendedName>
        <fullName evidence="4">Peptidase S8/S53 domain-containing protein</fullName>
    </recommendedName>
</protein>
<evidence type="ECO:0000256" key="1">
    <source>
        <dbReference type="SAM" id="MobiDB-lite"/>
    </source>
</evidence>
<proteinExistence type="predicted"/>
<dbReference type="Proteomes" id="UP001212326">
    <property type="component" value="Chromosome"/>
</dbReference>
<name>A0ABY7NTG2_9ACTN</name>
<dbReference type="EMBL" id="CP115300">
    <property type="protein sequence ID" value="WBO61524.1"/>
    <property type="molecule type" value="Genomic_DNA"/>
</dbReference>
<reference evidence="2 3" key="1">
    <citation type="submission" date="2022-12" db="EMBL/GenBank/DDBJ databases">
        <authorList>
            <person name="Mo P."/>
        </authorList>
    </citation>
    <scope>NUCLEOTIDE SEQUENCE [LARGE SCALE GENOMIC DNA]</scope>
    <source>
        <strain evidence="2 3">HUAS 2-6</strain>
    </source>
</reference>
<organism evidence="2 3">
    <name type="scientific">Streptomyces camelliae</name>
    <dbReference type="NCBI Taxonomy" id="3004093"/>
    <lineage>
        <taxon>Bacteria</taxon>
        <taxon>Bacillati</taxon>
        <taxon>Actinomycetota</taxon>
        <taxon>Actinomycetes</taxon>
        <taxon>Kitasatosporales</taxon>
        <taxon>Streptomycetaceae</taxon>
        <taxon>Streptomyces</taxon>
    </lineage>
</organism>
<evidence type="ECO:0000313" key="2">
    <source>
        <dbReference type="EMBL" id="WBO61524.1"/>
    </source>
</evidence>
<dbReference type="RefSeq" id="WP_270079485.1">
    <property type="nucleotide sequence ID" value="NZ_CP115300.1"/>
</dbReference>
<dbReference type="InterPro" id="IPR036852">
    <property type="entry name" value="Peptidase_S8/S53_dom_sf"/>
</dbReference>
<accession>A0ABY7NTG2</accession>